<dbReference type="Pfam" id="PF02578">
    <property type="entry name" value="Cu-oxidase_4"/>
    <property type="match status" value="1"/>
</dbReference>
<comment type="catalytic activity">
    <reaction evidence="8">
        <text>adenosine + phosphate = alpha-D-ribose 1-phosphate + adenine</text>
        <dbReference type="Rhea" id="RHEA:27642"/>
        <dbReference type="ChEBI" id="CHEBI:16335"/>
        <dbReference type="ChEBI" id="CHEBI:16708"/>
        <dbReference type="ChEBI" id="CHEBI:43474"/>
        <dbReference type="ChEBI" id="CHEBI:57720"/>
        <dbReference type="EC" id="2.4.2.1"/>
    </reaction>
    <physiologicalReaction direction="left-to-right" evidence="8">
        <dbReference type="Rhea" id="RHEA:27643"/>
    </physiologicalReaction>
</comment>
<comment type="similarity">
    <text evidence="2 10">Belongs to the purine nucleoside phosphorylase YfiH/LACC1 family.</text>
</comment>
<proteinExistence type="inferred from homology"/>
<dbReference type="InterPro" id="IPR038371">
    <property type="entry name" value="Cu_polyphenol_OxRdtase_sf"/>
</dbReference>
<evidence type="ECO:0000256" key="8">
    <source>
        <dbReference type="ARBA" id="ARBA00048968"/>
    </source>
</evidence>
<gene>
    <name evidence="11" type="ORF">A1355_12395</name>
</gene>
<reference evidence="12" key="1">
    <citation type="submission" date="2016-03" db="EMBL/GenBank/DDBJ databases">
        <authorList>
            <person name="Heylen K."/>
            <person name="De Vos P."/>
            <person name="Vekeman B."/>
        </authorList>
    </citation>
    <scope>NUCLEOTIDE SEQUENCE [LARGE SCALE GENOMIC DNA]</scope>
    <source>
        <strain evidence="12">R-45383</strain>
    </source>
</reference>
<dbReference type="InterPro" id="IPR011324">
    <property type="entry name" value="Cytotoxic_necrot_fac-like_cat"/>
</dbReference>
<dbReference type="SUPFAM" id="SSF64438">
    <property type="entry name" value="CNF1/YfiH-like putative cysteine hydrolases"/>
    <property type="match status" value="1"/>
</dbReference>
<evidence type="ECO:0000256" key="3">
    <source>
        <dbReference type="ARBA" id="ARBA00022679"/>
    </source>
</evidence>
<evidence type="ECO:0000256" key="4">
    <source>
        <dbReference type="ARBA" id="ARBA00022723"/>
    </source>
</evidence>
<dbReference type="GO" id="GO:0016787">
    <property type="term" value="F:hydrolase activity"/>
    <property type="evidence" value="ECO:0007669"/>
    <property type="project" value="UniProtKB-KW"/>
</dbReference>
<evidence type="ECO:0000256" key="10">
    <source>
        <dbReference type="RuleBase" id="RU361274"/>
    </source>
</evidence>
<keyword evidence="5" id="KW-0378">Hydrolase</keyword>
<keyword evidence="3" id="KW-0808">Transferase</keyword>
<evidence type="ECO:0000256" key="7">
    <source>
        <dbReference type="ARBA" id="ARBA00047989"/>
    </source>
</evidence>
<keyword evidence="4" id="KW-0479">Metal-binding</keyword>
<organism evidence="11 12">
    <name type="scientific">Methylomonas koyamae</name>
    <dbReference type="NCBI Taxonomy" id="702114"/>
    <lineage>
        <taxon>Bacteria</taxon>
        <taxon>Pseudomonadati</taxon>
        <taxon>Pseudomonadota</taxon>
        <taxon>Gammaproteobacteria</taxon>
        <taxon>Methylococcales</taxon>
        <taxon>Methylococcaceae</taxon>
        <taxon>Methylomonas</taxon>
    </lineage>
</organism>
<dbReference type="GO" id="GO:0017061">
    <property type="term" value="F:S-methyl-5-thioadenosine phosphorylase activity"/>
    <property type="evidence" value="ECO:0007669"/>
    <property type="project" value="UniProtKB-EC"/>
</dbReference>
<evidence type="ECO:0000256" key="2">
    <source>
        <dbReference type="ARBA" id="ARBA00007353"/>
    </source>
</evidence>
<keyword evidence="12" id="KW-1185">Reference proteome</keyword>
<evidence type="ECO:0000256" key="9">
    <source>
        <dbReference type="ARBA" id="ARBA00049893"/>
    </source>
</evidence>
<dbReference type="PANTHER" id="PTHR30616">
    <property type="entry name" value="UNCHARACTERIZED PROTEIN YFIH"/>
    <property type="match status" value="1"/>
</dbReference>
<dbReference type="CDD" id="cd16833">
    <property type="entry name" value="YfiH"/>
    <property type="match status" value="1"/>
</dbReference>
<evidence type="ECO:0000256" key="1">
    <source>
        <dbReference type="ARBA" id="ARBA00000553"/>
    </source>
</evidence>
<protein>
    <recommendedName>
        <fullName evidence="10">Purine nucleoside phosphorylase</fullName>
    </recommendedName>
</protein>
<dbReference type="InterPro" id="IPR003730">
    <property type="entry name" value="Cu_polyphenol_OxRdtase"/>
</dbReference>
<name>A0A177N959_9GAMM</name>
<dbReference type="Proteomes" id="UP000077628">
    <property type="component" value="Unassembled WGS sequence"/>
</dbReference>
<dbReference type="PANTHER" id="PTHR30616:SF2">
    <property type="entry name" value="PURINE NUCLEOSIDE PHOSPHORYLASE LACC1"/>
    <property type="match status" value="1"/>
</dbReference>
<dbReference type="EMBL" id="LUUK01000198">
    <property type="protein sequence ID" value="OAI14558.1"/>
    <property type="molecule type" value="Genomic_DNA"/>
</dbReference>
<dbReference type="NCBIfam" id="TIGR00726">
    <property type="entry name" value="peptidoglycan editing factor PgeF"/>
    <property type="match status" value="1"/>
</dbReference>
<dbReference type="Gene3D" id="3.60.140.10">
    <property type="entry name" value="CNF1/YfiH-like putative cysteine hydrolases"/>
    <property type="match status" value="1"/>
</dbReference>
<evidence type="ECO:0000256" key="5">
    <source>
        <dbReference type="ARBA" id="ARBA00022801"/>
    </source>
</evidence>
<keyword evidence="6" id="KW-0862">Zinc</keyword>
<comment type="caution">
    <text evidence="11">The sequence shown here is derived from an EMBL/GenBank/DDBJ whole genome shotgun (WGS) entry which is preliminary data.</text>
</comment>
<sequence>MSWIKPDWPLPVGVRAAVTLRSGGVSVGGYASLNPASHVGDDPGAVAANRAIIRDMLALPAEPVWLQQVHGVAVVKADQVDGVPEADASFTKRAATVCAVLTADCLPVLFCGDGGRVIAAAHAGWRGLRAGVVKQTLAAMDCSDVTVWLGPAIGPAHFEVGNDVRDTFLAEDNGSAVAFAECGTGKWLADIYQLARRQLAALGVGRVYGGDYCTYADAGRFYSYRRDGAATGRMASLIWREV</sequence>
<evidence type="ECO:0000313" key="11">
    <source>
        <dbReference type="EMBL" id="OAI14558.1"/>
    </source>
</evidence>
<comment type="catalytic activity">
    <reaction evidence="9">
        <text>S-methyl-5'-thioadenosine + phosphate = 5-(methylsulfanyl)-alpha-D-ribose 1-phosphate + adenine</text>
        <dbReference type="Rhea" id="RHEA:11852"/>
        <dbReference type="ChEBI" id="CHEBI:16708"/>
        <dbReference type="ChEBI" id="CHEBI:17509"/>
        <dbReference type="ChEBI" id="CHEBI:43474"/>
        <dbReference type="ChEBI" id="CHEBI:58533"/>
        <dbReference type="EC" id="2.4.2.28"/>
    </reaction>
    <physiologicalReaction direction="left-to-right" evidence="9">
        <dbReference type="Rhea" id="RHEA:11853"/>
    </physiologicalReaction>
</comment>
<evidence type="ECO:0000256" key="6">
    <source>
        <dbReference type="ARBA" id="ARBA00022833"/>
    </source>
</evidence>
<dbReference type="AlphaFoldDB" id="A0A177N959"/>
<dbReference type="STRING" id="702114.A1355_12395"/>
<evidence type="ECO:0000313" key="12">
    <source>
        <dbReference type="Proteomes" id="UP000077628"/>
    </source>
</evidence>
<comment type="catalytic activity">
    <reaction evidence="7">
        <text>adenosine + H2O + H(+) = inosine + NH4(+)</text>
        <dbReference type="Rhea" id="RHEA:24408"/>
        <dbReference type="ChEBI" id="CHEBI:15377"/>
        <dbReference type="ChEBI" id="CHEBI:15378"/>
        <dbReference type="ChEBI" id="CHEBI:16335"/>
        <dbReference type="ChEBI" id="CHEBI:17596"/>
        <dbReference type="ChEBI" id="CHEBI:28938"/>
        <dbReference type="EC" id="3.5.4.4"/>
    </reaction>
    <physiologicalReaction direction="left-to-right" evidence="7">
        <dbReference type="Rhea" id="RHEA:24409"/>
    </physiologicalReaction>
</comment>
<accession>A0A177N959</accession>
<dbReference type="OrthoDB" id="4279at2"/>
<dbReference type="RefSeq" id="WP_064030969.1">
    <property type="nucleotide sequence ID" value="NZ_LUUK01000198.1"/>
</dbReference>
<dbReference type="GO" id="GO:0005507">
    <property type="term" value="F:copper ion binding"/>
    <property type="evidence" value="ECO:0007669"/>
    <property type="project" value="TreeGrafter"/>
</dbReference>
<comment type="catalytic activity">
    <reaction evidence="1">
        <text>inosine + phosphate = alpha-D-ribose 1-phosphate + hypoxanthine</text>
        <dbReference type="Rhea" id="RHEA:27646"/>
        <dbReference type="ChEBI" id="CHEBI:17368"/>
        <dbReference type="ChEBI" id="CHEBI:17596"/>
        <dbReference type="ChEBI" id="CHEBI:43474"/>
        <dbReference type="ChEBI" id="CHEBI:57720"/>
        <dbReference type="EC" id="2.4.2.1"/>
    </reaction>
    <physiologicalReaction direction="left-to-right" evidence="1">
        <dbReference type="Rhea" id="RHEA:27647"/>
    </physiologicalReaction>
</comment>